<protein>
    <submittedName>
        <fullName evidence="1">Uncharacterized protein</fullName>
    </submittedName>
</protein>
<reference evidence="2" key="1">
    <citation type="submission" date="2005-10" db="EMBL/GenBank/DDBJ databases">
        <title>Complete sequence of Pelobacter carbinolicus DSM 2380.</title>
        <authorList>
            <person name="Copeland A."/>
            <person name="Lucas S."/>
            <person name="Lapidus A."/>
            <person name="Barry K."/>
            <person name="Detter J.C."/>
            <person name="Glavina T."/>
            <person name="Hammon N."/>
            <person name="Israni S."/>
            <person name="Pitluck S."/>
            <person name="Chertkov O."/>
            <person name="Schmutz J."/>
            <person name="Larimer F."/>
            <person name="Land M."/>
            <person name="Kyrpides N."/>
            <person name="Ivanova N."/>
            <person name="Richardson P."/>
        </authorList>
    </citation>
    <scope>NUCLEOTIDE SEQUENCE [LARGE SCALE GENOMIC DNA]</scope>
    <source>
        <strain evidence="2">DSM 2380 / NBRC 103641 / GraBd1</strain>
    </source>
</reference>
<dbReference type="Proteomes" id="UP000002534">
    <property type="component" value="Chromosome"/>
</dbReference>
<sequence>MSDEQTAEQRVAACLQLSEKGEEMLKIVLEEKLPEAAQQQLWLDFDTRFRQGCIKETNGNVALDNEAFAAFADDSHAIPINTGVEIYNGCSKALAGLEGHDCRVLRCLAQIYLAAKMALKFK</sequence>
<gene>
    <name evidence="1" type="ordered locus">Pcar_3097</name>
</gene>
<dbReference type="STRING" id="338963.Pcar_3097"/>
<evidence type="ECO:0000313" key="1">
    <source>
        <dbReference type="EMBL" id="ABA90332.1"/>
    </source>
</evidence>
<dbReference type="RefSeq" id="WP_011342892.1">
    <property type="nucleotide sequence ID" value="NC_007498.2"/>
</dbReference>
<organism evidence="1 2">
    <name type="scientific">Syntrophotalea carbinolica (strain DSM 2380 / NBRC 103641 / GraBd1)</name>
    <name type="common">Pelobacter carbinolicus</name>
    <dbReference type="NCBI Taxonomy" id="338963"/>
    <lineage>
        <taxon>Bacteria</taxon>
        <taxon>Pseudomonadati</taxon>
        <taxon>Thermodesulfobacteriota</taxon>
        <taxon>Desulfuromonadia</taxon>
        <taxon>Desulfuromonadales</taxon>
        <taxon>Syntrophotaleaceae</taxon>
        <taxon>Syntrophotalea</taxon>
    </lineage>
</organism>
<keyword evidence="2" id="KW-1185">Reference proteome</keyword>
<proteinExistence type="predicted"/>
<dbReference type="OrthoDB" id="9928358at2"/>
<name>Q39ZX5_SYNC1</name>
<evidence type="ECO:0000313" key="2">
    <source>
        <dbReference type="Proteomes" id="UP000002534"/>
    </source>
</evidence>
<accession>Q39ZX5</accession>
<dbReference type="AlphaFoldDB" id="Q39ZX5"/>
<reference evidence="1 2" key="2">
    <citation type="journal article" date="2012" name="BMC Genomics">
        <title>The genome of Pelobacter carbinolicus reveals surprising metabolic capabilities and physiological features.</title>
        <authorList>
            <person name="Aklujkar M."/>
            <person name="Haveman S.A."/>
            <person name="Didonato R.Jr."/>
            <person name="Chertkov O."/>
            <person name="Han C.S."/>
            <person name="Land M.L."/>
            <person name="Brown P."/>
            <person name="Lovley D.R."/>
        </authorList>
    </citation>
    <scope>NUCLEOTIDE SEQUENCE [LARGE SCALE GENOMIC DNA]</scope>
    <source>
        <strain evidence="2">DSM 2380 / NBRC 103641 / GraBd1</strain>
    </source>
</reference>
<dbReference type="EMBL" id="CP000142">
    <property type="protein sequence ID" value="ABA90332.1"/>
    <property type="molecule type" value="Genomic_DNA"/>
</dbReference>
<dbReference type="HOGENOM" id="CLU_2024504_0_0_7"/>
<dbReference type="KEGG" id="pca:Pcar_3097"/>